<evidence type="ECO:0000256" key="4">
    <source>
        <dbReference type="ARBA" id="ARBA00022801"/>
    </source>
</evidence>
<evidence type="ECO:0000256" key="6">
    <source>
        <dbReference type="ARBA" id="ARBA00023049"/>
    </source>
</evidence>
<evidence type="ECO:0000259" key="11">
    <source>
        <dbReference type="Pfam" id="PF19310"/>
    </source>
</evidence>
<reference evidence="12" key="1">
    <citation type="submission" date="2021-01" db="EMBL/GenBank/DDBJ databases">
        <authorList>
            <person name="Corre E."/>
            <person name="Pelletier E."/>
            <person name="Niang G."/>
            <person name="Scheremetjew M."/>
            <person name="Finn R."/>
            <person name="Kale V."/>
            <person name="Holt S."/>
            <person name="Cochrane G."/>
            <person name="Meng A."/>
            <person name="Brown T."/>
            <person name="Cohen L."/>
        </authorList>
    </citation>
    <scope>NUCLEOTIDE SEQUENCE</scope>
    <source>
        <strain evidence="12">CCMP3124</strain>
    </source>
</reference>
<dbReference type="Gene3D" id="3.40.390.10">
    <property type="entry name" value="Collagenase (Catalytic Domain)"/>
    <property type="match status" value="1"/>
</dbReference>
<keyword evidence="2 9" id="KW-0645">Protease</keyword>
<dbReference type="PANTHER" id="PTHR11804:SF83">
    <property type="entry name" value="LD37516P"/>
    <property type="match status" value="1"/>
</dbReference>
<dbReference type="SUPFAM" id="SSF55486">
    <property type="entry name" value="Metalloproteases ('zincins'), catalytic domain"/>
    <property type="match status" value="1"/>
</dbReference>
<dbReference type="Gene3D" id="1.10.1370.10">
    <property type="entry name" value="Neurolysin, domain 3"/>
    <property type="match status" value="1"/>
</dbReference>
<dbReference type="Pfam" id="PF01432">
    <property type="entry name" value="Peptidase_M3"/>
    <property type="match status" value="1"/>
</dbReference>
<keyword evidence="4 9" id="KW-0378">Hydrolase</keyword>
<comment type="similarity">
    <text evidence="1 9">Belongs to the peptidase M3 family.</text>
</comment>
<keyword evidence="6 9" id="KW-0482">Metalloprotease</keyword>
<feature type="domain" description="Peptidase M3A/M3B catalytic" evidence="10">
    <location>
        <begin position="258"/>
        <end position="742"/>
    </location>
</feature>
<dbReference type="InterPro" id="IPR045666">
    <property type="entry name" value="OpdA_N"/>
</dbReference>
<dbReference type="EC" id="3.4.24.70" evidence="8"/>
<keyword evidence="5 9" id="KW-0862">Zinc</keyword>
<dbReference type="GO" id="GO:0006508">
    <property type="term" value="P:proteolysis"/>
    <property type="evidence" value="ECO:0007669"/>
    <property type="project" value="UniProtKB-KW"/>
</dbReference>
<accession>A0A7S1TKL9</accession>
<organism evidence="12">
    <name type="scientific">Erythrolobus australicus</name>
    <dbReference type="NCBI Taxonomy" id="1077150"/>
    <lineage>
        <taxon>Eukaryota</taxon>
        <taxon>Rhodophyta</taxon>
        <taxon>Bangiophyceae</taxon>
        <taxon>Porphyridiales</taxon>
        <taxon>Porphyridiaceae</taxon>
        <taxon>Erythrolobus</taxon>
    </lineage>
</organism>
<gene>
    <name evidence="12" type="ORF">EAUS1353_LOCUS695</name>
</gene>
<feature type="domain" description="Oligopeptidase A N-terminal" evidence="11">
    <location>
        <begin position="49"/>
        <end position="178"/>
    </location>
</feature>
<proteinExistence type="inferred from homology"/>
<protein>
    <recommendedName>
        <fullName evidence="8">oligopeptidase A</fullName>
        <ecNumber evidence="8">3.4.24.70</ecNumber>
    </recommendedName>
</protein>
<dbReference type="InterPro" id="IPR024079">
    <property type="entry name" value="MetalloPept_cat_dom_sf"/>
</dbReference>
<dbReference type="GO" id="GO:0006518">
    <property type="term" value="P:peptide metabolic process"/>
    <property type="evidence" value="ECO:0007669"/>
    <property type="project" value="TreeGrafter"/>
</dbReference>
<dbReference type="InterPro" id="IPR045090">
    <property type="entry name" value="Pept_M3A_M3B"/>
</dbReference>
<dbReference type="PANTHER" id="PTHR11804">
    <property type="entry name" value="PROTEASE M3 THIMET OLIGOPEPTIDASE-RELATED"/>
    <property type="match status" value="1"/>
</dbReference>
<dbReference type="FunFam" id="1.10.1370.40:FF:000005">
    <property type="entry name" value="Organellar oligopeptidase A, chloroplastic/mitochondrial"/>
    <property type="match status" value="1"/>
</dbReference>
<dbReference type="AlphaFoldDB" id="A0A7S1TKL9"/>
<dbReference type="CDD" id="cd06456">
    <property type="entry name" value="M3A_DCP"/>
    <property type="match status" value="1"/>
</dbReference>
<evidence type="ECO:0000259" key="10">
    <source>
        <dbReference type="Pfam" id="PF01432"/>
    </source>
</evidence>
<evidence type="ECO:0000256" key="9">
    <source>
        <dbReference type="RuleBase" id="RU003435"/>
    </source>
</evidence>
<dbReference type="GO" id="GO:0046872">
    <property type="term" value="F:metal ion binding"/>
    <property type="evidence" value="ECO:0007669"/>
    <property type="project" value="UniProtKB-UniRule"/>
</dbReference>
<dbReference type="EMBL" id="HBGI01001087">
    <property type="protein sequence ID" value="CAD9238965.1"/>
    <property type="molecule type" value="Transcribed_RNA"/>
</dbReference>
<evidence type="ECO:0000256" key="2">
    <source>
        <dbReference type="ARBA" id="ARBA00022670"/>
    </source>
</evidence>
<dbReference type="GO" id="GO:0005829">
    <property type="term" value="C:cytosol"/>
    <property type="evidence" value="ECO:0007669"/>
    <property type="project" value="UniProtKB-ARBA"/>
</dbReference>
<comment type="cofactor">
    <cofactor evidence="9">
        <name>Zn(2+)</name>
        <dbReference type="ChEBI" id="CHEBI:29105"/>
    </cofactor>
    <text evidence="9">Binds 1 zinc ion.</text>
</comment>
<sequence length="755" mass="83461">MAAAGGSAGLSMSDKLDRSNPLLATGGDSLALPRFDAIRPEHVQPAIGALLKSLEARLSELEANLEARAASGAPAVWDELVLPLEALGDELGRAWGAVNHLKAVKDTAELRAAVEEVQPTVVAFSSRVAQSKAVYAAFKALQSDGASYGALSRAQRRIVDANVRDAELGGVALGEAERERFNAIKQELAQLSTKFSNNVLDSTKAFTLRLEHRAEVEGLPASLLAFAAQQARDKGDADASADRGPWVFTLDFPSYFPFMQYAQRRDLREKMYRASLSRASDVTWYVEGDGVNNLPVCERILELRHERAQLLGYEHFAALSMASKMATYETASAQMEQLRAACFDIARAEHDELTAFARERGFPADEPLQQWDVTFWAERLKAERFGFEEEALRPYFSLPRVLDGLFALVKRLFEVDTVEVDVASRNIPVWDSSVRFFELRDCGSGEPVACFYLDAYSRPAEKRGGAWMDEVVSRSTLFAPSGARVRLPVAHMVTNQSPPVDGQPSLMTFREVETLFHELGHALQHMLTREDNGLVAGIRGVEWDAVELPSQFMENWFYDRATLLGLARHFETDEPLPDELYDKIVAAKKFRAATMLLRQLHFSIVDLELHSHYSVAKNASASDRAEKCEVNAENILAFERRVGERTLVLAPQDYDRFLCSFGHIFAGGYAAGYYSYKWAEILSADAFAAFEEAGLENDAAVRAVGRKFRDTVLALGGGAAPLEVFKLFRGREPTPDALLRQNDLTPATMAASAVP</sequence>
<dbReference type="InterPro" id="IPR034005">
    <property type="entry name" value="M3A_DCP"/>
</dbReference>
<dbReference type="Pfam" id="PF19310">
    <property type="entry name" value="TOP_N"/>
    <property type="match status" value="1"/>
</dbReference>
<keyword evidence="3 9" id="KW-0479">Metal-binding</keyword>
<evidence type="ECO:0000256" key="7">
    <source>
        <dbReference type="ARBA" id="ARBA00024603"/>
    </source>
</evidence>
<dbReference type="Gene3D" id="1.10.1370.40">
    <property type="match status" value="1"/>
</dbReference>
<evidence type="ECO:0000313" key="12">
    <source>
        <dbReference type="EMBL" id="CAD9238965.1"/>
    </source>
</evidence>
<evidence type="ECO:0000256" key="5">
    <source>
        <dbReference type="ARBA" id="ARBA00022833"/>
    </source>
</evidence>
<name>A0A7S1TKL9_9RHOD</name>
<comment type="catalytic activity">
    <reaction evidence="7">
        <text>Hydrolysis of oligopeptides, with broad specificity. Gly or Ala commonly occur as P1 or P1' residues, but more distant residues are also important, as is shown by the fact that Z-Gly-Pro-Gly-|-Gly-Pro-Ala is cleaved, but not Z-(Gly)(5).</text>
        <dbReference type="EC" id="3.4.24.70"/>
    </reaction>
</comment>
<dbReference type="GO" id="GO:0004222">
    <property type="term" value="F:metalloendopeptidase activity"/>
    <property type="evidence" value="ECO:0007669"/>
    <property type="project" value="UniProtKB-EC"/>
</dbReference>
<evidence type="ECO:0000256" key="1">
    <source>
        <dbReference type="ARBA" id="ARBA00006040"/>
    </source>
</evidence>
<evidence type="ECO:0000256" key="8">
    <source>
        <dbReference type="ARBA" id="ARBA00026100"/>
    </source>
</evidence>
<evidence type="ECO:0000256" key="3">
    <source>
        <dbReference type="ARBA" id="ARBA00022723"/>
    </source>
</evidence>
<dbReference type="InterPro" id="IPR024077">
    <property type="entry name" value="Neurolysin/TOP_dom2"/>
</dbReference>
<dbReference type="InterPro" id="IPR001567">
    <property type="entry name" value="Pept_M3A_M3B_dom"/>
</dbReference>
<dbReference type="FunFam" id="3.40.390.10:FF:000009">
    <property type="entry name" value="Oligopeptidase A"/>
    <property type="match status" value="1"/>
</dbReference>